<name>U5ES49_9DIPT</name>
<protein>
    <submittedName>
        <fullName evidence="3">Putative crack-3 cq</fullName>
    </submittedName>
</protein>
<proteinExistence type="evidence at transcript level"/>
<dbReference type="AlphaFoldDB" id="U5ES49"/>
<accession>U5ES49</accession>
<evidence type="ECO:0000313" key="3">
    <source>
        <dbReference type="EMBL" id="JAB54895.1"/>
    </source>
</evidence>
<evidence type="ECO:0000259" key="2">
    <source>
        <dbReference type="Pfam" id="PF25298"/>
    </source>
</evidence>
<dbReference type="Pfam" id="PF25298">
    <property type="entry name" value="Baculo_FP_2nd"/>
    <property type="match status" value="1"/>
</dbReference>
<reference evidence="3" key="1">
    <citation type="journal article" date="2014" name="Insect Biochem. Mol. Biol.">
        <title>An insight into the sialome of the frog biting fly, Corethrella appendiculata.</title>
        <authorList>
            <person name="Ribeiro J.M.C."/>
            <person name="Chagas A.C."/>
            <person name="Pham V.M."/>
            <person name="Lounibos L.P."/>
            <person name="Calvo E."/>
        </authorList>
    </citation>
    <scope>NUCLEOTIDE SEQUENCE</scope>
    <source>
        <tissue evidence="3">Salivary glands</tissue>
    </source>
</reference>
<feature type="coiled-coil region" evidence="1">
    <location>
        <begin position="120"/>
        <end position="154"/>
    </location>
</feature>
<feature type="non-terminal residue" evidence="3">
    <location>
        <position position="1"/>
    </location>
</feature>
<keyword evidence="1" id="KW-0175">Coiled coil</keyword>
<organism evidence="3">
    <name type="scientific">Corethrella appendiculata</name>
    <dbReference type="NCBI Taxonomy" id="1370023"/>
    <lineage>
        <taxon>Eukaryota</taxon>
        <taxon>Metazoa</taxon>
        <taxon>Ecdysozoa</taxon>
        <taxon>Arthropoda</taxon>
        <taxon>Hexapoda</taxon>
        <taxon>Insecta</taxon>
        <taxon>Pterygota</taxon>
        <taxon>Neoptera</taxon>
        <taxon>Endopterygota</taxon>
        <taxon>Diptera</taxon>
        <taxon>Nematocera</taxon>
        <taxon>Culicoidea</taxon>
        <taxon>Chaoboridae</taxon>
        <taxon>Corethrella</taxon>
    </lineage>
</organism>
<dbReference type="InterPro" id="IPR057251">
    <property type="entry name" value="FP_C"/>
</dbReference>
<sequence>CKSCGKYVKIRYLHLKCIGCEDLYHPHCKNITNDQVSEINQTGWFCSKSCELSYTAEDTVSSSDESLNTTLIRKTNQQPSHNNKSNETNIAKMSDSNYKVMMFNMINEMRETMKFNTNLLTDLKKRSQRLTKKQDKLEQDVTCLRTENTVLKAEIKSVRTELTNQKQAKLATNVIITGIPNKSDLNATIGKICNLVGANFGAIEKCEFLSSKNSSNNSDHEKLSSALVMFKDLDGKNEFNEKRKIYGKIFSKNVNLPGDDHQIIVRDHVVPELKKLYDEIRKEKDALGVEFYWIQNGAVLVRKYNSKKIYNIKTVFDKNKL</sequence>
<feature type="domain" description="FP protein C-terminal" evidence="2">
    <location>
        <begin position="271"/>
        <end position="319"/>
    </location>
</feature>
<evidence type="ECO:0000256" key="1">
    <source>
        <dbReference type="SAM" id="Coils"/>
    </source>
</evidence>
<dbReference type="EMBL" id="GANO01004976">
    <property type="protein sequence ID" value="JAB54895.1"/>
    <property type="molecule type" value="mRNA"/>
</dbReference>